<evidence type="ECO:0000313" key="3">
    <source>
        <dbReference type="EMBL" id="CAF4771946.1"/>
    </source>
</evidence>
<protein>
    <submittedName>
        <fullName evidence="3">Uncharacterized protein</fullName>
    </submittedName>
</protein>
<feature type="non-terminal residue" evidence="3">
    <location>
        <position position="35"/>
    </location>
</feature>
<dbReference type="Proteomes" id="UP000676336">
    <property type="component" value="Unassembled WGS sequence"/>
</dbReference>
<accession>A0A8S3AVT0</accession>
<sequence length="35" mass="4190">MHRIRYYKINGSIVWDRINKIDILTGSEIHDETTT</sequence>
<evidence type="ECO:0000313" key="4">
    <source>
        <dbReference type="EMBL" id="CAF4854801.1"/>
    </source>
</evidence>
<dbReference type="Proteomes" id="UP000681720">
    <property type="component" value="Unassembled WGS sequence"/>
</dbReference>
<evidence type="ECO:0000313" key="1">
    <source>
        <dbReference type="EMBL" id="CAF4732477.1"/>
    </source>
</evidence>
<gene>
    <name evidence="2" type="ORF">GIL414_LOCUS45731</name>
    <name evidence="4" type="ORF">GIL414_LOCUS49580</name>
    <name evidence="1" type="ORF">SMN809_LOCUS44331</name>
    <name evidence="3" type="ORF">SMN809_LOCUS45973</name>
</gene>
<proteinExistence type="predicted"/>
<dbReference type="EMBL" id="CAJOBI010132722">
    <property type="protein sequence ID" value="CAF4732477.1"/>
    <property type="molecule type" value="Genomic_DNA"/>
</dbReference>
<dbReference type="EMBL" id="CAJOBJ010163323">
    <property type="protein sequence ID" value="CAF4854801.1"/>
    <property type="molecule type" value="Genomic_DNA"/>
</dbReference>
<comment type="caution">
    <text evidence="3">The sequence shown here is derived from an EMBL/GenBank/DDBJ whole genome shotgun (WGS) entry which is preliminary data.</text>
</comment>
<dbReference type="EMBL" id="CAJOBJ010141608">
    <property type="protein sequence ID" value="CAF4765551.1"/>
    <property type="molecule type" value="Genomic_DNA"/>
</dbReference>
<organism evidence="3 5">
    <name type="scientific">Rotaria magnacalcarata</name>
    <dbReference type="NCBI Taxonomy" id="392030"/>
    <lineage>
        <taxon>Eukaryota</taxon>
        <taxon>Metazoa</taxon>
        <taxon>Spiralia</taxon>
        <taxon>Gnathifera</taxon>
        <taxon>Rotifera</taxon>
        <taxon>Eurotatoria</taxon>
        <taxon>Bdelloidea</taxon>
        <taxon>Philodinida</taxon>
        <taxon>Philodinidae</taxon>
        <taxon>Rotaria</taxon>
    </lineage>
</organism>
<dbReference type="AlphaFoldDB" id="A0A8S3AVT0"/>
<dbReference type="EMBL" id="CAJOBI010141975">
    <property type="protein sequence ID" value="CAF4771946.1"/>
    <property type="molecule type" value="Genomic_DNA"/>
</dbReference>
<name>A0A8S3AVT0_9BILA</name>
<evidence type="ECO:0000313" key="2">
    <source>
        <dbReference type="EMBL" id="CAF4765551.1"/>
    </source>
</evidence>
<evidence type="ECO:0000313" key="5">
    <source>
        <dbReference type="Proteomes" id="UP000676336"/>
    </source>
</evidence>
<reference evidence="3" key="1">
    <citation type="submission" date="2021-02" db="EMBL/GenBank/DDBJ databases">
        <authorList>
            <person name="Nowell W R."/>
        </authorList>
    </citation>
    <scope>NUCLEOTIDE SEQUENCE</scope>
</reference>